<dbReference type="Proteomes" id="UP000092582">
    <property type="component" value="Chromosome 1"/>
</dbReference>
<dbReference type="SMART" id="SM00248">
    <property type="entry name" value="ANK"/>
    <property type="match status" value="2"/>
</dbReference>
<keyword evidence="1" id="KW-0040">ANK repeat</keyword>
<proteinExistence type="predicted"/>
<organism evidence="2 3">
    <name type="scientific">Cryobacterium arcticum</name>
    <dbReference type="NCBI Taxonomy" id="670052"/>
    <lineage>
        <taxon>Bacteria</taxon>
        <taxon>Bacillati</taxon>
        <taxon>Actinomycetota</taxon>
        <taxon>Actinomycetes</taxon>
        <taxon>Micrococcales</taxon>
        <taxon>Microbacteriaceae</taxon>
        <taxon>Cryobacterium</taxon>
    </lineage>
</organism>
<dbReference type="AlphaFoldDB" id="A0A1B1BM98"/>
<dbReference type="Gene3D" id="1.25.40.20">
    <property type="entry name" value="Ankyrin repeat-containing domain"/>
    <property type="match status" value="1"/>
</dbReference>
<reference evidence="2 3" key="1">
    <citation type="submission" date="2016-06" db="EMBL/GenBank/DDBJ databases">
        <title>Genome sequencing of Cryobacterium arcticum PAMC 27867.</title>
        <authorList>
            <person name="Lee J."/>
            <person name="Kim O.-S."/>
        </authorList>
    </citation>
    <scope>NUCLEOTIDE SEQUENCE [LARGE SCALE GENOMIC DNA]</scope>
    <source>
        <strain evidence="2 3">PAMC 27867</strain>
    </source>
</reference>
<dbReference type="SUPFAM" id="SSF48403">
    <property type="entry name" value="Ankyrin repeat"/>
    <property type="match status" value="1"/>
</dbReference>
<dbReference type="KEGG" id="cart:PA27867_2735"/>
<dbReference type="Pfam" id="PF12796">
    <property type="entry name" value="Ank_2"/>
    <property type="match status" value="1"/>
</dbReference>
<evidence type="ECO:0000313" key="2">
    <source>
        <dbReference type="EMBL" id="ANP73674.1"/>
    </source>
</evidence>
<dbReference type="PROSITE" id="PS50088">
    <property type="entry name" value="ANK_REPEAT"/>
    <property type="match status" value="2"/>
</dbReference>
<dbReference type="OrthoDB" id="306540at2"/>
<evidence type="ECO:0000256" key="1">
    <source>
        <dbReference type="PROSITE-ProRule" id="PRU00023"/>
    </source>
</evidence>
<evidence type="ECO:0000313" key="3">
    <source>
        <dbReference type="Proteomes" id="UP000092582"/>
    </source>
</evidence>
<sequence>MTAHQDQPVTAPPAEVVEGVFALARDGRTGPLGEMLDAGVPLDLVNGRGDSLLIVAAYAQHRDTVLELLRRGADTAVVNAMGQTALACAVFRGNEAILLDLLAAGADPDLGSHTGIQIADQFALPRMREVIEAHTGA</sequence>
<dbReference type="EMBL" id="CP016282">
    <property type="protein sequence ID" value="ANP73674.1"/>
    <property type="molecule type" value="Genomic_DNA"/>
</dbReference>
<accession>A0A1B1BM98</accession>
<keyword evidence="3" id="KW-1185">Reference proteome</keyword>
<protein>
    <submittedName>
        <fullName evidence="2">Ankyrin</fullName>
    </submittedName>
</protein>
<dbReference type="STRING" id="670052.PA27867_2735"/>
<feature type="repeat" description="ANK" evidence="1">
    <location>
        <begin position="81"/>
        <end position="113"/>
    </location>
</feature>
<dbReference type="RefSeq" id="WP_066597230.1">
    <property type="nucleotide sequence ID" value="NZ_CP016282.1"/>
</dbReference>
<dbReference type="InterPro" id="IPR002110">
    <property type="entry name" value="Ankyrin_rpt"/>
</dbReference>
<feature type="repeat" description="ANK" evidence="1">
    <location>
        <begin position="48"/>
        <end position="80"/>
    </location>
</feature>
<dbReference type="InterPro" id="IPR036770">
    <property type="entry name" value="Ankyrin_rpt-contain_sf"/>
</dbReference>
<gene>
    <name evidence="2" type="ORF">PA27867_2735</name>
</gene>
<name>A0A1B1BM98_9MICO</name>